<dbReference type="AlphaFoldDB" id="A0A6G1PBJ8"/>
<protein>
    <submittedName>
        <fullName evidence="2">Uncharacterized protein</fullName>
    </submittedName>
</protein>
<feature type="region of interest" description="Disordered" evidence="1">
    <location>
        <begin position="1"/>
        <end position="57"/>
    </location>
</feature>
<reference evidence="3" key="2">
    <citation type="submission" date="2019-02" db="EMBL/GenBank/DDBJ databases">
        <title>Opniocepnalus argus Var Kimnra genome.</title>
        <authorList>
            <person name="Zhou C."/>
            <person name="Xiao S."/>
        </authorList>
    </citation>
    <scope>NUCLEOTIDE SEQUENCE [LARGE SCALE GENOMIC DNA]</scope>
</reference>
<reference evidence="2 3" key="1">
    <citation type="submission" date="2019-02" db="EMBL/GenBank/DDBJ databases">
        <title>Opniocepnalus argus genome.</title>
        <authorList>
            <person name="Zhou C."/>
            <person name="Xiao S."/>
        </authorList>
    </citation>
    <scope>NUCLEOTIDE SEQUENCE [LARGE SCALE GENOMIC DNA]</scope>
    <source>
        <strain evidence="2">OARG1902GOOAL</strain>
        <tissue evidence="2">Muscle</tissue>
    </source>
</reference>
<gene>
    <name evidence="2" type="ORF">EXN66_Car003284</name>
</gene>
<keyword evidence="3" id="KW-1185">Reference proteome</keyword>
<evidence type="ECO:0000256" key="1">
    <source>
        <dbReference type="SAM" id="MobiDB-lite"/>
    </source>
</evidence>
<name>A0A6G1PBJ8_CHAAH</name>
<evidence type="ECO:0000313" key="3">
    <source>
        <dbReference type="Proteomes" id="UP000503349"/>
    </source>
</evidence>
<accession>A0A6G1PBJ8</accession>
<feature type="compositionally biased region" description="Basic and acidic residues" evidence="1">
    <location>
        <begin position="13"/>
        <end position="22"/>
    </location>
</feature>
<sequence>MNRYSCRYLSSCRGDKPEERRGEKRKQQRLDTDSSTNHNHVAPYYDEGQLEKNSNVN</sequence>
<organism evidence="2 3">
    <name type="scientific">Channa argus</name>
    <name type="common">Northern snakehead</name>
    <name type="synonym">Ophicephalus argus</name>
    <dbReference type="NCBI Taxonomy" id="215402"/>
    <lineage>
        <taxon>Eukaryota</taxon>
        <taxon>Metazoa</taxon>
        <taxon>Chordata</taxon>
        <taxon>Craniata</taxon>
        <taxon>Vertebrata</taxon>
        <taxon>Euteleostomi</taxon>
        <taxon>Actinopterygii</taxon>
        <taxon>Neopterygii</taxon>
        <taxon>Teleostei</taxon>
        <taxon>Neoteleostei</taxon>
        <taxon>Acanthomorphata</taxon>
        <taxon>Anabantaria</taxon>
        <taxon>Anabantiformes</taxon>
        <taxon>Channoidei</taxon>
        <taxon>Channidae</taxon>
        <taxon>Channa</taxon>
    </lineage>
</organism>
<dbReference type="EMBL" id="CM015714">
    <property type="protein sequence ID" value="KAF3687612.1"/>
    <property type="molecule type" value="Genomic_DNA"/>
</dbReference>
<evidence type="ECO:0000313" key="2">
    <source>
        <dbReference type="EMBL" id="KAF3687612.1"/>
    </source>
</evidence>
<dbReference type="Proteomes" id="UP000503349">
    <property type="component" value="Chromosome 3"/>
</dbReference>
<proteinExistence type="predicted"/>